<dbReference type="HAMAP" id="MF_00009">
    <property type="entry name" value="Endoribonucl_YbeY"/>
    <property type="match status" value="1"/>
</dbReference>
<dbReference type="PROSITE" id="PS01306">
    <property type="entry name" value="UPF0054"/>
    <property type="match status" value="1"/>
</dbReference>
<name>A0A160U2X0_9ZZZZ</name>
<dbReference type="AlphaFoldDB" id="A0A160U2X0"/>
<dbReference type="PANTHER" id="PTHR46986">
    <property type="entry name" value="ENDORIBONUCLEASE YBEY, CHLOROPLASTIC"/>
    <property type="match status" value="1"/>
</dbReference>
<organism evidence="8">
    <name type="scientific">hydrothermal vent metagenome</name>
    <dbReference type="NCBI Taxonomy" id="652676"/>
    <lineage>
        <taxon>unclassified sequences</taxon>
        <taxon>metagenomes</taxon>
        <taxon>ecological metagenomes</taxon>
    </lineage>
</organism>
<keyword evidence="3" id="KW-0540">Nuclease</keyword>
<keyword evidence="4" id="KW-0479">Metal-binding</keyword>
<keyword evidence="7" id="KW-0862">Zinc</keyword>
<dbReference type="EMBL" id="CZQD01000038">
    <property type="protein sequence ID" value="CUS57174.1"/>
    <property type="molecule type" value="Genomic_DNA"/>
</dbReference>
<dbReference type="PANTHER" id="PTHR46986:SF1">
    <property type="entry name" value="ENDORIBONUCLEASE YBEY, CHLOROPLASTIC"/>
    <property type="match status" value="1"/>
</dbReference>
<evidence type="ECO:0000256" key="5">
    <source>
        <dbReference type="ARBA" id="ARBA00022759"/>
    </source>
</evidence>
<dbReference type="InterPro" id="IPR002036">
    <property type="entry name" value="YbeY"/>
</dbReference>
<keyword evidence="5" id="KW-0255">Endonuclease</keyword>
<evidence type="ECO:0000256" key="6">
    <source>
        <dbReference type="ARBA" id="ARBA00022801"/>
    </source>
</evidence>
<dbReference type="GO" id="GO:0004222">
    <property type="term" value="F:metalloendopeptidase activity"/>
    <property type="evidence" value="ECO:0007669"/>
    <property type="project" value="InterPro"/>
</dbReference>
<dbReference type="GO" id="GO:0004519">
    <property type="term" value="F:endonuclease activity"/>
    <property type="evidence" value="ECO:0007669"/>
    <property type="project" value="UniProtKB-KW"/>
</dbReference>
<dbReference type="GO" id="GO:0046872">
    <property type="term" value="F:metal ion binding"/>
    <property type="evidence" value="ECO:0007669"/>
    <property type="project" value="UniProtKB-KW"/>
</dbReference>
<proteinExistence type="inferred from homology"/>
<comment type="cofactor">
    <cofactor evidence="1">
        <name>Zn(2+)</name>
        <dbReference type="ChEBI" id="CHEBI:29105"/>
    </cofactor>
</comment>
<dbReference type="Pfam" id="PF02130">
    <property type="entry name" value="YbeY"/>
    <property type="match status" value="1"/>
</dbReference>
<evidence type="ECO:0000256" key="2">
    <source>
        <dbReference type="ARBA" id="ARBA00010875"/>
    </source>
</evidence>
<dbReference type="InterPro" id="IPR020549">
    <property type="entry name" value="YbeY_CS"/>
</dbReference>
<protein>
    <submittedName>
        <fullName evidence="8">Metal-dependent hydrolase YbeY, involved in rRNA and/or ribosome maturation and assembly</fullName>
    </submittedName>
</protein>
<evidence type="ECO:0000256" key="1">
    <source>
        <dbReference type="ARBA" id="ARBA00001947"/>
    </source>
</evidence>
<dbReference type="NCBIfam" id="TIGR00043">
    <property type="entry name" value="rRNA maturation RNase YbeY"/>
    <property type="match status" value="1"/>
</dbReference>
<comment type="similarity">
    <text evidence="2">Belongs to the endoribonuclease YbeY family.</text>
</comment>
<dbReference type="Gene3D" id="3.40.390.30">
    <property type="entry name" value="Metalloproteases ('zincins'), catalytic domain"/>
    <property type="match status" value="1"/>
</dbReference>
<dbReference type="SUPFAM" id="SSF55486">
    <property type="entry name" value="Metalloproteases ('zincins'), catalytic domain"/>
    <property type="match status" value="1"/>
</dbReference>
<sequence length="154" mass="16673">MIAARMIELDLIIEEDRWSAIPDLEAVCQTAFKAGATVEPAKGVVSLLLADNDALQALNLQFRAKDKPTDVLSFPADPMDRPLLGDIAVAFGVAEADARAQGKSLADHLTHLLIHGYLHLLGHDHEITHDAETMEGLEIKALASLGIDNPYLMN</sequence>
<gene>
    <name evidence="8" type="ORF">MGWOODY_Hyp777</name>
</gene>
<dbReference type="GO" id="GO:0006364">
    <property type="term" value="P:rRNA processing"/>
    <property type="evidence" value="ECO:0007669"/>
    <property type="project" value="InterPro"/>
</dbReference>
<dbReference type="InterPro" id="IPR023091">
    <property type="entry name" value="MetalPrtase_cat_dom_sf_prd"/>
</dbReference>
<reference evidence="8" key="1">
    <citation type="submission" date="2015-10" db="EMBL/GenBank/DDBJ databases">
        <authorList>
            <person name="Gilbert D.G."/>
        </authorList>
    </citation>
    <scope>NUCLEOTIDE SEQUENCE</scope>
</reference>
<evidence type="ECO:0000256" key="7">
    <source>
        <dbReference type="ARBA" id="ARBA00022833"/>
    </source>
</evidence>
<evidence type="ECO:0000256" key="4">
    <source>
        <dbReference type="ARBA" id="ARBA00022723"/>
    </source>
</evidence>
<keyword evidence="6 8" id="KW-0378">Hydrolase</keyword>
<evidence type="ECO:0000313" key="8">
    <source>
        <dbReference type="EMBL" id="CUS57174.1"/>
    </source>
</evidence>
<accession>A0A160U2X0</accession>
<evidence type="ECO:0000256" key="3">
    <source>
        <dbReference type="ARBA" id="ARBA00022722"/>
    </source>
</evidence>